<evidence type="ECO:0000313" key="3">
    <source>
        <dbReference type="Proteomes" id="UP001234354"/>
    </source>
</evidence>
<feature type="coiled-coil region" evidence="1">
    <location>
        <begin position="29"/>
        <end position="56"/>
    </location>
</feature>
<organism evidence="2 3">
    <name type="scientific">Pseudoxanthomonas winnipegensis</name>
    <dbReference type="NCBI Taxonomy" id="2480810"/>
    <lineage>
        <taxon>Bacteria</taxon>
        <taxon>Pseudomonadati</taxon>
        <taxon>Pseudomonadota</taxon>
        <taxon>Gammaproteobacteria</taxon>
        <taxon>Lysobacterales</taxon>
        <taxon>Lysobacteraceae</taxon>
        <taxon>Pseudoxanthomonas</taxon>
    </lineage>
</organism>
<comment type="caution">
    <text evidence="2">The sequence shown here is derived from an EMBL/GenBank/DDBJ whole genome shotgun (WGS) entry which is preliminary data.</text>
</comment>
<protein>
    <recommendedName>
        <fullName evidence="4">Flagellar FliJ protein</fullName>
    </recommendedName>
</protein>
<dbReference type="EMBL" id="JAUTBB010000001">
    <property type="protein sequence ID" value="MDQ1120665.1"/>
    <property type="molecule type" value="Genomic_DNA"/>
</dbReference>
<evidence type="ECO:0000313" key="2">
    <source>
        <dbReference type="EMBL" id="MDQ1120665.1"/>
    </source>
</evidence>
<sequence>MRDGNGPRRLLRLKALTLAEAKMASALAFFELTQRRQQLDRRNEELERLFRQAELCGSGKIDMQQLEFMQHRIHRAAFEVESAHLLLKEASTRAEEASNREVGITRERDALERRALDHEMEEGRVDSRRAFDASLDHWSAVRSAS</sequence>
<name>A0AAW8GER8_9GAMM</name>
<evidence type="ECO:0000256" key="1">
    <source>
        <dbReference type="SAM" id="Coils"/>
    </source>
</evidence>
<feature type="coiled-coil region" evidence="1">
    <location>
        <begin position="80"/>
        <end position="114"/>
    </location>
</feature>
<evidence type="ECO:0008006" key="4">
    <source>
        <dbReference type="Google" id="ProtNLM"/>
    </source>
</evidence>
<proteinExistence type="predicted"/>
<dbReference type="AlphaFoldDB" id="A0AAW8GER8"/>
<reference evidence="2" key="1">
    <citation type="submission" date="2023-07" db="EMBL/GenBank/DDBJ databases">
        <title>Functional and genomic diversity of the sorghum phyllosphere microbiome.</title>
        <authorList>
            <person name="Shade A."/>
        </authorList>
    </citation>
    <scope>NUCLEOTIDE SEQUENCE</scope>
    <source>
        <strain evidence="2">SORGH_AS_0908</strain>
    </source>
</reference>
<accession>A0AAW8GER8</accession>
<keyword evidence="1" id="KW-0175">Coiled coil</keyword>
<gene>
    <name evidence="2" type="ORF">QE383_002973</name>
</gene>
<dbReference type="Proteomes" id="UP001234354">
    <property type="component" value="Unassembled WGS sequence"/>
</dbReference>